<dbReference type="InterPro" id="IPR004557">
    <property type="entry name" value="PrmC-related"/>
</dbReference>
<dbReference type="FunFam" id="1.20.1280.290:FF:000007">
    <property type="entry name" value="Bidirectional sugar transporter SWEET7"/>
    <property type="match status" value="1"/>
</dbReference>
<dbReference type="PANTHER" id="PTHR45875:SF1">
    <property type="entry name" value="METHYLTRANSFERASE N6AMT1"/>
    <property type="match status" value="1"/>
</dbReference>
<dbReference type="InterPro" id="IPR002052">
    <property type="entry name" value="DNA_methylase_N6_adenine_CS"/>
</dbReference>
<comment type="similarity">
    <text evidence="2">Belongs to the eukaryotic/archaeal PrmC-related family.</text>
</comment>
<dbReference type="Pfam" id="PF03083">
    <property type="entry name" value="MtN3_slv"/>
    <property type="match status" value="1"/>
</dbReference>
<evidence type="ECO:0000259" key="8">
    <source>
        <dbReference type="Pfam" id="PF05175"/>
    </source>
</evidence>
<evidence type="ECO:0000256" key="5">
    <source>
        <dbReference type="ARBA" id="ARBA00022691"/>
    </source>
</evidence>
<evidence type="ECO:0000256" key="4">
    <source>
        <dbReference type="ARBA" id="ARBA00022679"/>
    </source>
</evidence>
<gene>
    <name evidence="9" type="ORF">JG688_00009157</name>
</gene>
<keyword evidence="7" id="KW-0812">Transmembrane</keyword>
<dbReference type="InterPro" id="IPR004316">
    <property type="entry name" value="SWEET_rpt"/>
</dbReference>
<dbReference type="GO" id="GO:0008276">
    <property type="term" value="F:protein methyltransferase activity"/>
    <property type="evidence" value="ECO:0007669"/>
    <property type="project" value="TreeGrafter"/>
</dbReference>
<evidence type="ECO:0000313" key="10">
    <source>
        <dbReference type="Proteomes" id="UP000709295"/>
    </source>
</evidence>
<dbReference type="InterPro" id="IPR052190">
    <property type="entry name" value="Euk-Arch_PrmC-MTase"/>
</dbReference>
<dbReference type="GO" id="GO:0035657">
    <property type="term" value="C:eRF1 methyltransferase complex"/>
    <property type="evidence" value="ECO:0007669"/>
    <property type="project" value="TreeGrafter"/>
</dbReference>
<dbReference type="InterPro" id="IPR007848">
    <property type="entry name" value="Small_mtfrase_dom"/>
</dbReference>
<dbReference type="AlphaFoldDB" id="A0A8J5MFH6"/>
<comment type="subcellular location">
    <subcellularLocation>
        <location evidence="1">Nucleus</location>
    </subcellularLocation>
</comment>
<dbReference type="GO" id="GO:0005634">
    <property type="term" value="C:nucleus"/>
    <property type="evidence" value="ECO:0007669"/>
    <property type="project" value="UniProtKB-SubCell"/>
</dbReference>
<organism evidence="9 10">
    <name type="scientific">Phytophthora aleatoria</name>
    <dbReference type="NCBI Taxonomy" id="2496075"/>
    <lineage>
        <taxon>Eukaryota</taxon>
        <taxon>Sar</taxon>
        <taxon>Stramenopiles</taxon>
        <taxon>Oomycota</taxon>
        <taxon>Peronosporomycetes</taxon>
        <taxon>Peronosporales</taxon>
        <taxon>Peronosporaceae</taxon>
        <taxon>Phytophthora</taxon>
    </lineage>
</organism>
<name>A0A8J5MFH6_9STRA</name>
<comment type="caution">
    <text evidence="9">The sequence shown here is derived from an EMBL/GenBank/DDBJ whole genome shotgun (WGS) entry which is preliminary data.</text>
</comment>
<dbReference type="PANTHER" id="PTHR45875">
    <property type="entry name" value="METHYLTRANSFERASE N6AMT1"/>
    <property type="match status" value="1"/>
</dbReference>
<feature type="transmembrane region" description="Helical" evidence="7">
    <location>
        <begin position="322"/>
        <end position="342"/>
    </location>
</feature>
<protein>
    <recommendedName>
        <fullName evidence="8">Methyltransferase small domain-containing protein</fullName>
    </recommendedName>
</protein>
<dbReference type="GO" id="GO:0003676">
    <property type="term" value="F:nucleic acid binding"/>
    <property type="evidence" value="ECO:0007669"/>
    <property type="project" value="InterPro"/>
</dbReference>
<evidence type="ECO:0000313" key="9">
    <source>
        <dbReference type="EMBL" id="KAG6961289.1"/>
    </source>
</evidence>
<feature type="domain" description="Methyltransferase small" evidence="8">
    <location>
        <begin position="44"/>
        <end position="125"/>
    </location>
</feature>
<keyword evidence="7" id="KW-1133">Transmembrane helix</keyword>
<evidence type="ECO:0000256" key="6">
    <source>
        <dbReference type="ARBA" id="ARBA00023242"/>
    </source>
</evidence>
<feature type="transmembrane region" description="Helical" evidence="7">
    <location>
        <begin position="290"/>
        <end position="310"/>
    </location>
</feature>
<dbReference type="NCBIfam" id="TIGR00537">
    <property type="entry name" value="hemK_rel_arch"/>
    <property type="match status" value="1"/>
</dbReference>
<keyword evidence="6" id="KW-0539">Nucleus</keyword>
<dbReference type="FunFam" id="3.40.50.150:FF:000077">
    <property type="entry name" value="HemK methyltransferase family member 2"/>
    <property type="match status" value="1"/>
</dbReference>
<feature type="transmembrane region" description="Helical" evidence="7">
    <location>
        <begin position="194"/>
        <end position="213"/>
    </location>
</feature>
<proteinExistence type="inferred from homology"/>
<dbReference type="CDD" id="cd02440">
    <property type="entry name" value="AdoMet_MTases"/>
    <property type="match status" value="1"/>
</dbReference>
<keyword evidence="7" id="KW-0472">Membrane</keyword>
<feature type="transmembrane region" description="Helical" evidence="7">
    <location>
        <begin position="259"/>
        <end position="278"/>
    </location>
</feature>
<feature type="transmembrane region" description="Helical" evidence="7">
    <location>
        <begin position="225"/>
        <end position="247"/>
    </location>
</feature>
<sequence>MAELPEIDMAYDCDVYEPAEDTFLFLDALQDELPQLVALDPAFCVEIGCGSGAVFVYLATQLQKLGTKAMFLATDINPLAAGVAQQTAKNNGAEAFDIVRTDLLQCYEPRIQGQVDVLLFNPPYVPTPSEEVGSTGIEAAWAGGLHGREVIDRLLPKINDLLSPRGVFYMVIVVENKPKEIAAILAKDGFEMTIYFPVFSCFLVGDFAAVIYLTIYYRYSDNRRYVVRSITTVVVILFILTFYAVLGGLGVTNQTRHEVSTVLGFFADFASVCLYCAPMEKLYMVLKHKSAAFINLPMVLAGYMNNMIWLTFGSLLGNRFMISINIFFFTMNSFTLVVYHIFDPTTHPLKEGWDKKVVDENENTEKHPLKEDTFINEDDQDEEFVVIQVSGDSPTAKKIEIPSLQRQDVRLPAVPTRA</sequence>
<dbReference type="GO" id="GO:0008757">
    <property type="term" value="F:S-adenosylmethionine-dependent methyltransferase activity"/>
    <property type="evidence" value="ECO:0007669"/>
    <property type="project" value="TreeGrafter"/>
</dbReference>
<keyword evidence="5" id="KW-0949">S-adenosyl-L-methionine</keyword>
<dbReference type="Proteomes" id="UP000709295">
    <property type="component" value="Unassembled WGS sequence"/>
</dbReference>
<keyword evidence="10" id="KW-1185">Reference proteome</keyword>
<dbReference type="PROSITE" id="PS00092">
    <property type="entry name" value="N6_MTASE"/>
    <property type="match status" value="1"/>
</dbReference>
<dbReference type="GO" id="GO:0016020">
    <property type="term" value="C:membrane"/>
    <property type="evidence" value="ECO:0007669"/>
    <property type="project" value="InterPro"/>
</dbReference>
<accession>A0A8J5MFH6</accession>
<keyword evidence="3" id="KW-0489">Methyltransferase</keyword>
<reference evidence="9" key="1">
    <citation type="submission" date="2021-01" db="EMBL/GenBank/DDBJ databases">
        <title>Phytophthora aleatoria, a newly-described species from Pinus radiata is distinct from Phytophthora cactorum isolates based on comparative genomics.</title>
        <authorList>
            <person name="Mcdougal R."/>
            <person name="Panda P."/>
            <person name="Williams N."/>
            <person name="Studholme D.J."/>
        </authorList>
    </citation>
    <scope>NUCLEOTIDE SEQUENCE</scope>
    <source>
        <strain evidence="9">NZFS 4037</strain>
    </source>
</reference>
<dbReference type="EMBL" id="JAENGY010000513">
    <property type="protein sequence ID" value="KAG6961289.1"/>
    <property type="molecule type" value="Genomic_DNA"/>
</dbReference>
<evidence type="ECO:0000256" key="7">
    <source>
        <dbReference type="SAM" id="Phobius"/>
    </source>
</evidence>
<evidence type="ECO:0000256" key="1">
    <source>
        <dbReference type="ARBA" id="ARBA00004123"/>
    </source>
</evidence>
<keyword evidence="4" id="KW-0808">Transferase</keyword>
<dbReference type="Pfam" id="PF05175">
    <property type="entry name" value="MTS"/>
    <property type="match status" value="1"/>
</dbReference>
<evidence type="ECO:0000256" key="2">
    <source>
        <dbReference type="ARBA" id="ARBA00006149"/>
    </source>
</evidence>
<evidence type="ECO:0000256" key="3">
    <source>
        <dbReference type="ARBA" id="ARBA00022603"/>
    </source>
</evidence>
<dbReference type="GO" id="GO:0032259">
    <property type="term" value="P:methylation"/>
    <property type="evidence" value="ECO:0007669"/>
    <property type="project" value="UniProtKB-KW"/>
</dbReference>